<feature type="domain" description="Cytochrome b5 heme-binding" evidence="23">
    <location>
        <begin position="1287"/>
        <end position="1363"/>
    </location>
</feature>
<dbReference type="SMART" id="SM01117">
    <property type="entry name" value="Cyt-b5"/>
    <property type="match status" value="1"/>
</dbReference>
<feature type="domain" description="DOC" evidence="24">
    <location>
        <begin position="2975"/>
        <end position="3153"/>
    </location>
</feature>
<feature type="repeat" description="RCC1" evidence="18">
    <location>
        <begin position="3445"/>
        <end position="3496"/>
    </location>
</feature>
<evidence type="ECO:0000256" key="11">
    <source>
        <dbReference type="ARBA" id="ARBA00022786"/>
    </source>
</evidence>
<dbReference type="CDD" id="cd00078">
    <property type="entry name" value="HECTc"/>
    <property type="match status" value="1"/>
</dbReference>
<sequence length="5139" mass="564494">MDVVLRIQRRLDSKWMKTDLQKLLEPEGVAQLWNEMVKDGEVTGSFSDGLLNAAGITARKGENGHYYCGMKVLTCPCCDGICGPQTGCNCGPCQRLDKEEEVRRFAKANTIIISSMIHQSWTWGRKPSSVELKECQDALVNEQRVSSVEHASNSLYTKFLWMRLVIAFRFYTALSSQEPGSTKIAKTRTNSNIIMKEAKPSPAKMMDISTASLARVGTRAALNFAFAFLRRAWRSGEDTDICSDLLREALEALRAIPEASLFDESGVTTIWLEVVHKSEAFLQTVSLGIIGVDSESSVSVPLVDQHLALCLLLELAVQRGTFTRMLECVLLLLEIWDSRVSCNSSNPDNKIQESGFSAPLIPFLKRLEQIAPSKMKHPEVEQRLEDLKCFSEKSPTDCYLRYVELPEDENALVDLKKCAVTVMSHLNRLSSPYNPPPAFCKVPFNGHWQEVLTMGCLGWGSLYVGSMGPQQCDVLGELGVQQICCAERCLLILTQNCKVYTMYYSSEAQCPQTVDGFGDKEIINIATYPDSKHFLALSSDGEVFSWGCGDGGRLGHGDTNSRDEPTLVQSLVGKNVVQISCGSTYSAAITDTGELYTWGRGTYGRLGHGNSDDQNAPYQVAALKGYRMVDVACGSGDAQTLAVTSTGLVYSWGDGDYGKLGRGGSESCKIPKLVDKLEGIFVQRVFCGAQFSVALTKDGGVYCWGKGDNYRLGHGTDEHVRFPTKVEGLSGKQVELISVGSMHVLALTRNGEVYGWGRNEQGQLGDLCGSYITEPTCLQSLKGRPIIGLSCGPSQSFVWSTNNRWNVEPKIPFVVDVCKKSLELLDAVLDKVWVGLDGTAGRPPSQDKECIAVAALNLLKLQLYSILSHTFALETLGIAAGQKLLRSLKDKVVTLASEPEVPSSVQSAAQACLQMGWSLLLPTADERARALSTLLPASADPGSLTPGRRFMIDLLVSSLTADGGLENALDSAIKVEISELEESQRKNEALSTSSPLYRLEHENLMSEEAIREVQAKKGKDLKSQVDSEGAEQAIPLLTLLRQLLKNSTANTVAQIQSFGNQSTTSTAGTTGTSPLTAKHQTQNSPIPSECKKEKSPSLLLLLRFQRLLFSRIICVQNQIRLGDRDNEEKMLGAESLLGKFITYLIAHLIEILSTASSVATQGSHTYAAVSAILAEDVLGVLLPELLISLLMLSIGADAFASICQSTASDSPLKDCIPPLSSWAAQIGLAFLRRANFIPTLKRFLITLNSFNRLAPGWEREDNEALGWPGIIAPSTSMQDQKSNGEDLPIIRKADVENHNKDGGLWIVIRGKVYDVQDFRLNAPCGSDVLTNFASQDATKAFDDAQHSVIAVQYLQRFTVGYYADPLKETLKILDSTTVSSPLMETQRTLAHLLGLHCHSLAVSIPSVTGEPDCVDIFRKSFLQGGLEAVHRQNPFDGGEEKKNSRGINLMEMETAGGTTRSNISSPTIGSLSLSDCMSLAEELKESDNQEFASLEGKSSRFLRCFLHNNFNELSVRTFTGMLERHAKQSHLLTNQDFAFDHPVEEVGRLLIATLLKHLNLTLLVYSLIEKEMEGNGPVRFPAVVSEILFQVNQTKWNLVKSRQEFNQSYKEICMPVVERCRFLLQEIRSSDAPEMRAFKKQNFLYSWTRWKSAVRKILKDIRLAKNATQRSSRPEDIVNSNIQNLDSQLSPLLHNAREETFHDAFTLSVSNQHGEPQDTSADPKNSQSRLFSKNDNESGSLDVSVSNPPKFSSSCIKSQILLALPPSTTKSRSSGKTENKESPCKNMSFSKHIILPDTKDLKLRCNDIIAFVTSTPKDVPDVDTIRKALYAQNDRANIRLEGLTQFTRLMKKDNLIPSTRYLLMNGWQGIIHFGLERRESLSRIDENIELSSPYLKAKIFLAHAEILKWAMTELRKITLDSRSQAQNSRSLSRGARSKENMNHRDRMGLGTLSSARFIVGLIGILSEKLHGSEMSFIISSGLLSIIQTLLSCVGPDAQTLTQDKSSPHSLNVVFDEMIYKCKPPPPPLSGFDMAGLMKVGTTVVRGVDWKWGDQDGNPPGEGRVVSEVGEDGWVRVQWENGSTNSYRMGKEGKFDLKLADPPVAPESDSDTESVDEDGIYEVTSNGKHPTSLIRSSCLQLMRIIAVSVGLNSNLMQTFAVRSFTSLLREIVYVGCTLKEEAKHTEKQFLACEQHEEWANLGFVRAIALTQRICETLSSKAWINMCLELVEGAEESGIDLPKQILILRVLSSVLPSSCGLDYNAKVTLLDRVAKVIGSRILMAIKDPSIENEEFLQKQDQFLKLTVPMTAPHSSTVVEECITLIRTLHSLRGWHSIINSFLYSKVLQLSQISFTSLKEAGDDDTVMVDNYICASLAIIGGYDFRLRIGGLISIKDSTGIDQSGILCRISPSGKVYAQDDFGVIKRCNLSQLELIQEYPFNSNLFPEMEETLQLWAELLSLSVNKMRAKNFSQQYFSNNVNIILLRRQQEMLLILKATRVLLSNQNQLRKVLKQPYVSSGETKSHDIDFESSKIDLLLEKVLARATQPSPVKAIFSRKELEEAAVAVSQHLAAIHRKTPVQASQNLNEQAEVIEDLIHTPAVQQVQTTVKTPLSETSANSPVPSSSANKTNRMTKKLPPSSVVQQLMDMGFPRKSVENGLKVLGVENVSPSPESLVAWLLEHQDIQTPESEVNTHSSLGGGDEYSDSDSLSDEFEDIDASGHDSYLQQESFKKVSDFDSHDKYSLYVQEHITIGMTVKCCASFDDVFDGDIGKVVKLERGPLDLSVQVDWQQKGQKVWSKCADLEIVGFPLPIPQPVPHHMQALTGLNSGGSHVVDCATPIRVGDRVRMKVPRDAWTNSKETPGRKARLESAEPCWSRHLDTQDIGVVKNVNANEVSVDFPHNPNFCGPIWDIELVPSVHPGVHCYGCKVTPITGPRFKCKVCYSFDYCQSCFYAKKTHPHAFLRINEPGVALIFAGKPGRYKEIVGVNSSVVSGTFDDWTKCVNQVTTSSLESTAFRLFDGNPNTYWQSCGTQGKHWIRMEMEPNVLLQQLKITVDPADGSYMPSKVSVCAGNSFMNMKDLAFITIGTNATTVTLLSNVPDYYKVFEINILQCRNGGIDCRVHGISMIGRHRQECDDFISSFSFLASDGEDMDEDVDLVSNTKRNSVASFSTADGTRRDHSVKVFVWGLNDKDQLGGLKGSKIKIPTLSETISAVRPIHVAGGSKTLFIVSHDGKVYSCGEGANGRLGLGHSNNVTVPQQILSLSPYVVKKVVVHSGGKHAMALTVDGKVFSWGEGDDGKLGHGNRSSYDKPKLIDTLKSKRIRDIACGSSHSAAITSGGELYTWGLGEYGRLGHGDMTTQLRPKSVKALEGKRVIQVACGSRDAQTLALVEDGSVYSWGDGDFGKLGRGGSDGCNIPHNIERLNGLGVCQIECGAQFSLALTKYGQVWTWGKGDYFRLGHNVDQHFRKPTVVEALRGKKIVHVAVGALHCLAVTDSGQVFAWGDNDHGQQGNGTTVVNRKPTLVQGLENVKIIKVSCGSSHSVAWTGPETSTSRTNEAVLFSFAKDPLGVNSLGYANSLEDDVNLEDDISQQPVNTSGSNAIATSAAGTPTCAAVDFGFTSRGKGNAKSSRPSLSKIILSLESAPAQQQALQQILNSLQIINARELIVAALTSPHTVTVATKQDSVGNSNQGIKMLKDLSPHYDSFASSQSLTSLILSMDGSLAKDEDFAQGGGEAPADGTAEILNGNTSCDLDWNGMTSGNSDRTSGSESFSCRASKLSGSGISVIAAALASESQLLDDEDDADSCSGIPLDDFTRLFTQDEACVLIDLLKLGVAGRAGANAKEAVSSMLLALSESQPVVTEMLLEFCVTELEDVATDMESVRSLPSPVVQESSHPYSDNSFLTGRVKIPGAEALRLEFDPQCSTERRHDPLSITDGTGRVVTIRSGRDICDWNADVRVAGDELIWKFTSDSSVNGWGWRFTIYPLMPSCGPHELVTDRSILSRPSMNVVMCLLEQNMEIKSNEKGLNIAGRLVAALSACSQVSSLGANQRMWALQRLRKLIRTMPQIIGGTTDTNLISSASTSKSPYSTNDHSPIKLPTDTWTTFRPILAITKGLRGIPELLLKQYDYEEPIVRSGKHLMFSPFFKVLAALACDLNVDAMQFVIESYRWSWFRKYCLAARVTSGLLNRTILPSAFKNEVHKKISEMVPEDEHIGNDHENPDVFKQEHDEQLLQWLHRRPDDWTLSWGGTGTIYGWGHNHRGQLGGVEGAKVKLPTPCHSLSALRPVQIVGGEQTLFAVTADGKVYATGYGAGGRLGIGGIDSVSTPTLLESIQHVFIRKVAVNSGGKHCLALSADGDVYSWGEGDDGKLGHGNRNNCDRPRVIENLRGLDVIDIACGGAHSSAITARGELYSWGKGRYGRLGHGDGEDQPRPKFVEALKGYKVIDVACGSGDAQTLCITDDDCVWSWGDGDYGKLGRGGSDGCKTPMKIDSLTGQGVIKVECGSQFSVALTKYGCVYTWGKGDYHRLGHGSDDHVRRPKKVASLQGKRVICIATGSLHCVACTDNGEVYTWGDNDEGQLGDGTTNAIQRPRFVAALQGKKINKVTCGSAHTLAWSTNKPSTSSRLPSQVPLEYDLLRDVPLNVLRNRLVLLHHFSEIFCPNVSMFLLGHEDSSEGLVSFDTNKLRGLLVSNAKETAFRKVIHGTMVRDKQHGPVIELNRIQVKKARIRGGLAGPDGVKSVLGQMVTKMHLLSQESLFLPHRVWKVKFVGESVDDCGGGYSESIAEMCDELMNGSVPLLIPTPNGRGESGTSRDCFLLNPAVKSVIHLKMFRFLGMLMGIAIRTGSPLSLSMAEPVWKQLAGMPLTVADLTEVDRDYLPGLRYIRDYDGEEKNLLYLDMPFSTPSAAGHEVHLSMQYKKINFENRHEYYKLALHFRLHEFDECVAAVREGMARVVPVPLLSLFTGFELETMVCGSPDIPLALLKSVATYKGIDPSAPLIQWFWEVMEEFTNQERSLFLRFVWGRTRLPRTIADFRGRDFVIQIMDKYNPPDHFLPESYTCFFLLKMPRYSCKYVLREKLKYAIHFCKSIDTDEYARVAIPGSVVAAEVTSEEEDDLQSVASDGAVVLLDYPSPTGSVI</sequence>
<feature type="compositionally biased region" description="Polar residues" evidence="19">
    <location>
        <begin position="1074"/>
        <end position="1086"/>
    </location>
</feature>
<dbReference type="FunFam" id="3.30.2410.10:FF:000006">
    <property type="entry name" value="probable E3 ubiquitin-protein ligase HERC1 isoform X2"/>
    <property type="match status" value="1"/>
</dbReference>
<organism evidence="26 27">
    <name type="scientific">Allacma fusca</name>
    <dbReference type="NCBI Taxonomy" id="39272"/>
    <lineage>
        <taxon>Eukaryota</taxon>
        <taxon>Metazoa</taxon>
        <taxon>Ecdysozoa</taxon>
        <taxon>Arthropoda</taxon>
        <taxon>Hexapoda</taxon>
        <taxon>Collembola</taxon>
        <taxon>Symphypleona</taxon>
        <taxon>Sminthuridae</taxon>
        <taxon>Allacma</taxon>
    </lineage>
</organism>
<keyword evidence="9" id="KW-0677">Repeat</keyword>
<evidence type="ECO:0000256" key="6">
    <source>
        <dbReference type="ARBA" id="ARBA00022553"/>
    </source>
</evidence>
<dbReference type="InterPro" id="IPR004939">
    <property type="entry name" value="APC_su10/DOC_dom"/>
</dbReference>
<dbReference type="Pfam" id="PF11515">
    <property type="entry name" value="Cul7"/>
    <property type="match status" value="1"/>
</dbReference>
<feature type="region of interest" description="Disordered" evidence="19">
    <location>
        <begin position="1060"/>
        <end position="1091"/>
    </location>
</feature>
<feature type="domain" description="HECT" evidence="22">
    <location>
        <begin position="4766"/>
        <end position="5093"/>
    </location>
</feature>
<feature type="compositionally biased region" description="Low complexity" evidence="19">
    <location>
        <begin position="1062"/>
        <end position="1073"/>
    </location>
</feature>
<dbReference type="SMART" id="SM00291">
    <property type="entry name" value="ZnF_ZZ"/>
    <property type="match status" value="1"/>
</dbReference>
<dbReference type="SMART" id="SM01337">
    <property type="entry name" value="APC10"/>
    <property type="match status" value="1"/>
</dbReference>
<reference evidence="26" key="1">
    <citation type="submission" date="2021-06" db="EMBL/GenBank/DDBJ databases">
        <authorList>
            <person name="Hodson N. C."/>
            <person name="Mongue J. A."/>
            <person name="Jaron S. K."/>
        </authorList>
    </citation>
    <scope>NUCLEOTIDE SEQUENCE</scope>
</reference>
<dbReference type="InterPro" id="IPR000569">
    <property type="entry name" value="HECT_dom"/>
</dbReference>
<dbReference type="InterPro" id="IPR058923">
    <property type="entry name" value="RCC1-like_dom"/>
</dbReference>
<evidence type="ECO:0000313" key="27">
    <source>
        <dbReference type="Proteomes" id="UP000708208"/>
    </source>
</evidence>
<dbReference type="PANTHER" id="PTHR22872">
    <property type="entry name" value="BTK-BINDING PROTEIN-RELATED"/>
    <property type="match status" value="1"/>
</dbReference>
<evidence type="ECO:0000259" key="25">
    <source>
        <dbReference type="PROSITE" id="PS51416"/>
    </source>
</evidence>
<feature type="repeat" description="RCC1" evidence="18">
    <location>
        <begin position="3393"/>
        <end position="3444"/>
    </location>
</feature>
<feature type="compositionally biased region" description="Low complexity" evidence="19">
    <location>
        <begin position="2615"/>
        <end position="2626"/>
    </location>
</feature>
<dbReference type="GO" id="GO:0005814">
    <property type="term" value="C:centriole"/>
    <property type="evidence" value="ECO:0007669"/>
    <property type="project" value="UniProtKB-SubCell"/>
</dbReference>
<feature type="repeat" description="RCC1" evidence="18">
    <location>
        <begin position="4464"/>
        <end position="4515"/>
    </location>
</feature>
<feature type="repeat" description="RCC1" evidence="18">
    <location>
        <begin position="3233"/>
        <end position="3286"/>
    </location>
</feature>
<dbReference type="Pfam" id="PF06701">
    <property type="entry name" value="MIB_HERC2"/>
    <property type="match status" value="1"/>
</dbReference>
<evidence type="ECO:0000256" key="9">
    <source>
        <dbReference type="ARBA" id="ARBA00022737"/>
    </source>
</evidence>
<feature type="domain" description="ZZ-type" evidence="21">
    <location>
        <begin position="2918"/>
        <end position="2969"/>
    </location>
</feature>
<dbReference type="PROSITE" id="PS50030">
    <property type="entry name" value="UBA"/>
    <property type="match status" value="1"/>
</dbReference>
<feature type="repeat" description="RCC1" evidence="18">
    <location>
        <begin position="4358"/>
        <end position="4409"/>
    </location>
</feature>
<evidence type="ECO:0000256" key="7">
    <source>
        <dbReference type="ARBA" id="ARBA00022679"/>
    </source>
</evidence>
<dbReference type="PROSITE" id="PS51416">
    <property type="entry name" value="MIB_HERC2"/>
    <property type="match status" value="1"/>
</dbReference>
<proteinExistence type="predicted"/>
<evidence type="ECO:0000256" key="18">
    <source>
        <dbReference type="PROSITE-ProRule" id="PRU00235"/>
    </source>
</evidence>
<dbReference type="InterPro" id="IPR051625">
    <property type="entry name" value="Signaling_Regulatory_Domain"/>
</dbReference>
<protein>
    <recommendedName>
        <fullName evidence="4">HECT-type E3 ubiquitin transferase</fullName>
        <ecNumber evidence="4">2.3.2.26</ecNumber>
    </recommendedName>
    <alternativeName>
        <fullName evidence="14">HECT domain and RCC1-like domain-containing protein 2</fullName>
    </alternativeName>
    <alternativeName>
        <fullName evidence="15">HECT-type E3 ubiquitin transferase HERC2</fullName>
    </alternativeName>
</protein>
<evidence type="ECO:0000256" key="17">
    <source>
        <dbReference type="PROSITE-ProRule" id="PRU00228"/>
    </source>
</evidence>
<evidence type="ECO:0000256" key="8">
    <source>
        <dbReference type="ARBA" id="ARBA00022723"/>
    </source>
</evidence>
<evidence type="ECO:0000256" key="10">
    <source>
        <dbReference type="ARBA" id="ARBA00022771"/>
    </source>
</evidence>
<feature type="repeat" description="RCC1" evidence="18">
    <location>
        <begin position="3497"/>
        <end position="3548"/>
    </location>
</feature>
<evidence type="ECO:0000256" key="15">
    <source>
        <dbReference type="ARBA" id="ARBA00081609"/>
    </source>
</evidence>
<feature type="repeat" description="RCC1" evidence="18">
    <location>
        <begin position="4252"/>
        <end position="4303"/>
    </location>
</feature>
<feature type="active site" description="Glycyl thioester intermediate" evidence="16">
    <location>
        <position position="5061"/>
    </location>
</feature>
<evidence type="ECO:0000256" key="2">
    <source>
        <dbReference type="ARBA" id="ARBA00004114"/>
    </source>
</evidence>
<feature type="repeat" description="RCC1" evidence="18">
    <location>
        <begin position="4516"/>
        <end position="4567"/>
    </location>
</feature>
<dbReference type="InterPro" id="IPR010606">
    <property type="entry name" value="Mib_Herc2"/>
</dbReference>
<feature type="repeat" description="RCC1" evidence="18">
    <location>
        <begin position="647"/>
        <end position="698"/>
    </location>
</feature>
<feature type="region of interest" description="Disordered" evidence="19">
    <location>
        <begin position="2608"/>
        <end position="2636"/>
    </location>
</feature>
<name>A0A8J2PCM0_9HEXA</name>
<dbReference type="FunFam" id="2.130.10.30:FF:000003">
    <property type="entry name" value="E3 ubiquitin-protein ligase HERC2 isoform X1"/>
    <property type="match status" value="1"/>
</dbReference>
<dbReference type="Pfam" id="PF03256">
    <property type="entry name" value="ANAPC10"/>
    <property type="match status" value="1"/>
</dbReference>
<keyword evidence="11 16" id="KW-0833">Ubl conjugation pathway</keyword>
<dbReference type="Pfam" id="PF00415">
    <property type="entry name" value="RCC1"/>
    <property type="match status" value="3"/>
</dbReference>
<feature type="repeat" description="RCC1" evidence="18">
    <location>
        <begin position="593"/>
        <end position="644"/>
    </location>
</feature>
<dbReference type="EMBL" id="CAJVCH010418518">
    <property type="protein sequence ID" value="CAG7818352.1"/>
    <property type="molecule type" value="Genomic_DNA"/>
</dbReference>
<dbReference type="PROSITE" id="PS50135">
    <property type="entry name" value="ZF_ZZ_2"/>
    <property type="match status" value="1"/>
</dbReference>
<feature type="region of interest" description="Disordered" evidence="19">
    <location>
        <begin position="2685"/>
        <end position="2711"/>
    </location>
</feature>
<comment type="catalytic activity">
    <reaction evidence="1">
        <text>S-ubiquitinyl-[E2 ubiquitin-conjugating enzyme]-L-cysteine + [acceptor protein]-L-lysine = [E2 ubiquitin-conjugating enzyme]-L-cysteine + N(6)-ubiquitinyl-[acceptor protein]-L-lysine.</text>
        <dbReference type="EC" id="2.3.2.26"/>
    </reaction>
</comment>
<dbReference type="FunFam" id="2.130.10.30:FF:000004">
    <property type="entry name" value="E3 ubiquitin-protein ligase HERC2 isoform X2"/>
    <property type="match status" value="1"/>
</dbReference>
<keyword evidence="7" id="KW-0808">Transferase</keyword>
<dbReference type="PANTHER" id="PTHR22872:SF2">
    <property type="entry name" value="INHIBITOR OF BRUTON TYROSINE KINASE"/>
    <property type="match status" value="1"/>
</dbReference>
<dbReference type="CDD" id="cd14402">
    <property type="entry name" value="UBA_HERC2"/>
    <property type="match status" value="1"/>
</dbReference>
<dbReference type="Pfam" id="PF00632">
    <property type="entry name" value="HECT"/>
    <property type="match status" value="1"/>
</dbReference>
<evidence type="ECO:0000256" key="1">
    <source>
        <dbReference type="ARBA" id="ARBA00000885"/>
    </source>
</evidence>
<evidence type="ECO:0000259" key="21">
    <source>
        <dbReference type="PROSITE" id="PS50135"/>
    </source>
</evidence>
<dbReference type="PROSITE" id="PS50237">
    <property type="entry name" value="HECT"/>
    <property type="match status" value="1"/>
</dbReference>
<evidence type="ECO:0000256" key="3">
    <source>
        <dbReference type="ARBA" id="ARBA00004906"/>
    </source>
</evidence>
<keyword evidence="10 17" id="KW-0863">Zinc-finger</keyword>
<feature type="domain" description="UBA" evidence="20">
    <location>
        <begin position="2634"/>
        <end position="2680"/>
    </location>
</feature>
<evidence type="ECO:0000256" key="4">
    <source>
        <dbReference type="ARBA" id="ARBA00012485"/>
    </source>
</evidence>
<dbReference type="Pfam" id="PF00569">
    <property type="entry name" value="ZZ"/>
    <property type="match status" value="1"/>
</dbReference>
<evidence type="ECO:0000259" key="23">
    <source>
        <dbReference type="PROSITE" id="PS50255"/>
    </source>
</evidence>
<comment type="pathway">
    <text evidence="3">Protein modification; protein ubiquitination.</text>
</comment>
<dbReference type="PROSITE" id="PS50255">
    <property type="entry name" value="CYTOCHROME_B5_2"/>
    <property type="match status" value="1"/>
</dbReference>
<evidence type="ECO:0000256" key="14">
    <source>
        <dbReference type="ARBA" id="ARBA00080834"/>
    </source>
</evidence>
<feature type="repeat" description="RCC1" evidence="18">
    <location>
        <begin position="4568"/>
        <end position="4619"/>
    </location>
</feature>
<keyword evidence="8" id="KW-0479">Metal-binding</keyword>
<evidence type="ECO:0000256" key="5">
    <source>
        <dbReference type="ARBA" id="ARBA00022490"/>
    </source>
</evidence>
<dbReference type="Pfam" id="PF25390">
    <property type="entry name" value="WD40_RLD"/>
    <property type="match status" value="3"/>
</dbReference>
<dbReference type="FunFam" id="2.30.30.40:FF:000074">
    <property type="entry name" value="E3 ubiquitin-protein ligase HERC2 isoform X1"/>
    <property type="match status" value="1"/>
</dbReference>
<keyword evidence="6" id="KW-0597">Phosphoprotein</keyword>
<evidence type="ECO:0000256" key="16">
    <source>
        <dbReference type="PROSITE-ProRule" id="PRU00104"/>
    </source>
</evidence>
<dbReference type="SMART" id="SM00706">
    <property type="entry name" value="TECPR"/>
    <property type="match status" value="3"/>
</dbReference>
<dbReference type="SMART" id="SM00119">
    <property type="entry name" value="HECTc"/>
    <property type="match status" value="1"/>
</dbReference>
<dbReference type="InterPro" id="IPR000433">
    <property type="entry name" value="Znf_ZZ"/>
</dbReference>
<feature type="repeat" description="RCC1" evidence="18">
    <location>
        <begin position="3287"/>
        <end position="3338"/>
    </location>
</feature>
<evidence type="ECO:0000259" key="24">
    <source>
        <dbReference type="PROSITE" id="PS51284"/>
    </source>
</evidence>
<accession>A0A8J2PCM0</accession>
<keyword evidence="27" id="KW-1185">Reference proteome</keyword>
<comment type="caution">
    <text evidence="26">The sequence shown here is derived from an EMBL/GenBank/DDBJ whole genome shotgun (WGS) entry which is preliminary data.</text>
</comment>
<dbReference type="FunFam" id="2.130.10.30:FF:000006">
    <property type="entry name" value="E3 ubiquitin-protein ligase HERC2 isoform X1"/>
    <property type="match status" value="1"/>
</dbReference>
<feature type="repeat" description="RCC1" evidence="18">
    <location>
        <begin position="3339"/>
        <end position="3390"/>
    </location>
</feature>
<dbReference type="GO" id="GO:0061630">
    <property type="term" value="F:ubiquitin protein ligase activity"/>
    <property type="evidence" value="ECO:0007669"/>
    <property type="project" value="UniProtKB-EC"/>
</dbReference>
<comment type="subcellular location">
    <subcellularLocation>
        <location evidence="2">Cytoplasm</location>
        <location evidence="2">Cytoskeleton</location>
        <location evidence="2">Microtubule organizing center</location>
        <location evidence="2">Centrosome</location>
        <location evidence="2">Centriole</location>
    </subcellularLocation>
</comment>
<dbReference type="GO" id="GO:0016567">
    <property type="term" value="P:protein ubiquitination"/>
    <property type="evidence" value="ECO:0007669"/>
    <property type="project" value="InterPro"/>
</dbReference>
<dbReference type="PROSITE" id="PS51284">
    <property type="entry name" value="DOC"/>
    <property type="match status" value="1"/>
</dbReference>
<evidence type="ECO:0000256" key="19">
    <source>
        <dbReference type="SAM" id="MobiDB-lite"/>
    </source>
</evidence>
<evidence type="ECO:0000256" key="13">
    <source>
        <dbReference type="ARBA" id="ARBA00023212"/>
    </source>
</evidence>
<dbReference type="InterPro" id="IPR015940">
    <property type="entry name" value="UBA"/>
</dbReference>
<dbReference type="Pfam" id="PF00173">
    <property type="entry name" value="Cyt-b5"/>
    <property type="match status" value="1"/>
</dbReference>
<dbReference type="PROSITE" id="PS50012">
    <property type="entry name" value="RCC1_3"/>
    <property type="match status" value="19"/>
</dbReference>
<dbReference type="PROSITE" id="PS00626">
    <property type="entry name" value="RCC1_2"/>
    <property type="match status" value="1"/>
</dbReference>
<keyword evidence="12" id="KW-0862">Zinc</keyword>
<evidence type="ECO:0000313" key="26">
    <source>
        <dbReference type="EMBL" id="CAG7818352.1"/>
    </source>
</evidence>
<evidence type="ECO:0000256" key="12">
    <source>
        <dbReference type="ARBA" id="ARBA00022833"/>
    </source>
</evidence>
<feature type="repeat" description="RCC1" evidence="18">
    <location>
        <begin position="699"/>
        <end position="750"/>
    </location>
</feature>
<feature type="region of interest" description="Disordered" evidence="19">
    <location>
        <begin position="1710"/>
        <end position="1750"/>
    </location>
</feature>
<feature type="domain" description="MIB/HERC2" evidence="25">
    <location>
        <begin position="2028"/>
        <end position="2102"/>
    </location>
</feature>
<dbReference type="InterPro" id="IPR001199">
    <property type="entry name" value="Cyt_B5-like_heme/steroid-bd"/>
</dbReference>
<dbReference type="Proteomes" id="UP000708208">
    <property type="component" value="Unassembled WGS sequence"/>
</dbReference>
<dbReference type="OrthoDB" id="239701at2759"/>
<feature type="repeat" description="RCC1" evidence="18">
    <location>
        <begin position="541"/>
        <end position="592"/>
    </location>
</feature>
<gene>
    <name evidence="26" type="ORF">AFUS01_LOCUS28861</name>
</gene>
<dbReference type="InterPro" id="IPR000408">
    <property type="entry name" value="Reg_chr_condens"/>
</dbReference>
<dbReference type="InterPro" id="IPR021097">
    <property type="entry name" value="CPH_domain"/>
</dbReference>
<feature type="compositionally biased region" description="Acidic residues" evidence="19">
    <location>
        <begin position="2701"/>
        <end position="2711"/>
    </location>
</feature>
<evidence type="ECO:0000259" key="20">
    <source>
        <dbReference type="PROSITE" id="PS50030"/>
    </source>
</evidence>
<feature type="repeat" description="RCC1" evidence="18">
    <location>
        <begin position="751"/>
        <end position="802"/>
    </location>
</feature>
<dbReference type="InterPro" id="IPR006624">
    <property type="entry name" value="Beta-propeller_rpt_TECPR"/>
</dbReference>
<feature type="repeat" description="RCC1" evidence="18">
    <location>
        <begin position="3181"/>
        <end position="3232"/>
    </location>
</feature>
<dbReference type="GO" id="GO:0008270">
    <property type="term" value="F:zinc ion binding"/>
    <property type="evidence" value="ECO:0007669"/>
    <property type="project" value="UniProtKB-KW"/>
</dbReference>
<feature type="repeat" description="RCC1" evidence="18">
    <location>
        <begin position="4304"/>
        <end position="4357"/>
    </location>
</feature>
<dbReference type="EC" id="2.3.2.26" evidence="4"/>
<keyword evidence="5" id="KW-0963">Cytoplasm</keyword>
<evidence type="ECO:0000259" key="22">
    <source>
        <dbReference type="PROSITE" id="PS50237"/>
    </source>
</evidence>
<keyword evidence="13" id="KW-0206">Cytoskeleton</keyword>
<feature type="repeat" description="RCC1" evidence="18">
    <location>
        <begin position="4410"/>
        <end position="4461"/>
    </location>
</feature>